<name>A0A518DAN4_9BACT</name>
<dbReference type="EMBL" id="CP036291">
    <property type="protein sequence ID" value="QDU88547.1"/>
    <property type="molecule type" value="Genomic_DNA"/>
</dbReference>
<gene>
    <name evidence="4" type="primary">atsA_28</name>
    <name evidence="4" type="ORF">Pla175_19250</name>
</gene>
<evidence type="ECO:0000256" key="1">
    <source>
        <dbReference type="ARBA" id="ARBA00008779"/>
    </source>
</evidence>
<evidence type="ECO:0000256" key="2">
    <source>
        <dbReference type="ARBA" id="ARBA00022801"/>
    </source>
</evidence>
<dbReference type="InterPro" id="IPR050738">
    <property type="entry name" value="Sulfatase"/>
</dbReference>
<dbReference type="GO" id="GO:0000272">
    <property type="term" value="P:polysaccharide catabolic process"/>
    <property type="evidence" value="ECO:0007669"/>
    <property type="project" value="InterPro"/>
</dbReference>
<dbReference type="PANTHER" id="PTHR42693:SF53">
    <property type="entry name" value="ENDO-4-O-SULFATASE"/>
    <property type="match status" value="1"/>
</dbReference>
<reference evidence="4 5" key="1">
    <citation type="submission" date="2019-02" db="EMBL/GenBank/DDBJ databases">
        <title>Deep-cultivation of Planctomycetes and their phenomic and genomic characterization uncovers novel biology.</title>
        <authorList>
            <person name="Wiegand S."/>
            <person name="Jogler M."/>
            <person name="Boedeker C."/>
            <person name="Pinto D."/>
            <person name="Vollmers J."/>
            <person name="Rivas-Marin E."/>
            <person name="Kohn T."/>
            <person name="Peeters S.H."/>
            <person name="Heuer A."/>
            <person name="Rast P."/>
            <person name="Oberbeckmann S."/>
            <person name="Bunk B."/>
            <person name="Jeske O."/>
            <person name="Meyerdierks A."/>
            <person name="Storesund J.E."/>
            <person name="Kallscheuer N."/>
            <person name="Luecker S."/>
            <person name="Lage O.M."/>
            <person name="Pohl T."/>
            <person name="Merkel B.J."/>
            <person name="Hornburger P."/>
            <person name="Mueller R.-W."/>
            <person name="Bruemmer F."/>
            <person name="Labrenz M."/>
            <person name="Spormann A.M."/>
            <person name="Op den Camp H."/>
            <person name="Overmann J."/>
            <person name="Amann R."/>
            <person name="Jetten M.S.M."/>
            <person name="Mascher T."/>
            <person name="Medema M.H."/>
            <person name="Devos D.P."/>
            <person name="Kaster A.-K."/>
            <person name="Ovreas L."/>
            <person name="Rohde M."/>
            <person name="Galperin M.Y."/>
            <person name="Jogler C."/>
        </authorList>
    </citation>
    <scope>NUCLEOTIDE SEQUENCE [LARGE SCALE GENOMIC DNA]</scope>
    <source>
        <strain evidence="4 5">Pla175</strain>
    </source>
</reference>
<dbReference type="PANTHER" id="PTHR42693">
    <property type="entry name" value="ARYLSULFATASE FAMILY MEMBER"/>
    <property type="match status" value="1"/>
</dbReference>
<dbReference type="InterPro" id="IPR017850">
    <property type="entry name" value="Alkaline_phosphatase_core_sf"/>
</dbReference>
<accession>A0A518DAN4</accession>
<dbReference type="SUPFAM" id="SSF53649">
    <property type="entry name" value="Alkaline phosphatase-like"/>
    <property type="match status" value="1"/>
</dbReference>
<dbReference type="GO" id="GO:0004065">
    <property type="term" value="F:arylsulfatase activity"/>
    <property type="evidence" value="ECO:0007669"/>
    <property type="project" value="UniProtKB-EC"/>
</dbReference>
<sequence>MRTIRSLGCATWLAAAVGGLSPGFAQKPNIVHILADDLGYGSVGFNGPTQIQTPTLDALAAAGMRFNNAYAASVCGPSRAMLYSGFHNGHTLVDRNSNLNGEVFRDDGQTLGDHLMSAGYRTAIFGKWGFGGTGSAGEGLKPNPVVDGPDSLPTAQGFESFYGYLDHARAHSYRVDSLWTTEEPRDDDNNGVHEVGEKYQANPDHGLWLEKTGNHPGNENANYTADLVTQKALAYIASRAQSSEPFYLQYASTIPHFDIDAIRSFPGWFDAYSGVPGAAAWTDDQKAYAAMITRLDQAVGQIVDKLDDPNSDGDHADSVLANTLIVLTSDNGATPEDNSPVAFFNASGGKRGGKRDLWDGGINVPTFAYWQGAIAPGQVSDRYTDLSDFMPTALELAGVRGPVGMDGVSIAHELIGAGPNRQRPFLVFEQHERDHRWAIIKDDHKLIKYSDGSMRLYDLINDPGEANELSLADARHAAMAAEFQAIAIAEGVEQGDAYTVEFRQWSGGDGDEVASPDAWTAPGTPGENWSAVLANQSSGPHTAYVRSNVATLGFEVRGNGPGATQEVRVESGAILTGRNEVRVSEHGLLHLDGGTVASVRWLDVLQHGELSGAGTVAADVYNFGTIAPGEDPTGTDLIRIEGDYFQTSTGRLRVEVAGLTGGQQFEQLAVTGAATLAGALDVAFASGFEPVDGDFFPLLLAGEVLQSFDTVVLPSISGGVELSVQYTDRLVVLVAGDWTLIDGDVNLDGALNQADVDAFIAGWLHTQAAPDVNSYTKGDLNLDGKTNREDWRLLRDAFQTAGLGSPRFGTSQVPEPGAGWLLVLAGSLVLGKLRRGSRYHLATGLV</sequence>
<keyword evidence="5" id="KW-1185">Reference proteome</keyword>
<dbReference type="RefSeq" id="WP_145283578.1">
    <property type="nucleotide sequence ID" value="NZ_CP036291.1"/>
</dbReference>
<dbReference type="InterPro" id="IPR036439">
    <property type="entry name" value="Dockerin_dom_sf"/>
</dbReference>
<dbReference type="Gene3D" id="1.10.1330.10">
    <property type="entry name" value="Dockerin domain"/>
    <property type="match status" value="1"/>
</dbReference>
<dbReference type="OrthoDB" id="225685at2"/>
<evidence type="ECO:0000313" key="5">
    <source>
        <dbReference type="Proteomes" id="UP000317429"/>
    </source>
</evidence>
<dbReference type="AlphaFoldDB" id="A0A518DAN4"/>
<dbReference type="EC" id="3.1.6.1" evidence="4"/>
<protein>
    <submittedName>
        <fullName evidence="4">Arylsulfatase</fullName>
        <ecNumber evidence="4">3.1.6.1</ecNumber>
    </submittedName>
</protein>
<evidence type="ECO:0000313" key="4">
    <source>
        <dbReference type="EMBL" id="QDU88547.1"/>
    </source>
</evidence>
<feature type="domain" description="Sulfatase N-terminal" evidence="3">
    <location>
        <begin position="28"/>
        <end position="399"/>
    </location>
</feature>
<proteinExistence type="inferred from homology"/>
<dbReference type="SUPFAM" id="SSF63446">
    <property type="entry name" value="Type I dockerin domain"/>
    <property type="match status" value="1"/>
</dbReference>
<keyword evidence="2 4" id="KW-0378">Hydrolase</keyword>
<dbReference type="InterPro" id="IPR000917">
    <property type="entry name" value="Sulfatase_N"/>
</dbReference>
<dbReference type="Gene3D" id="3.40.720.10">
    <property type="entry name" value="Alkaline Phosphatase, subunit A"/>
    <property type="match status" value="1"/>
</dbReference>
<organism evidence="4 5">
    <name type="scientific">Pirellulimonas nuda</name>
    <dbReference type="NCBI Taxonomy" id="2528009"/>
    <lineage>
        <taxon>Bacteria</taxon>
        <taxon>Pseudomonadati</taxon>
        <taxon>Planctomycetota</taxon>
        <taxon>Planctomycetia</taxon>
        <taxon>Pirellulales</taxon>
        <taxon>Lacipirellulaceae</taxon>
        <taxon>Pirellulimonas</taxon>
    </lineage>
</organism>
<dbReference type="Pfam" id="PF00884">
    <property type="entry name" value="Sulfatase"/>
    <property type="match status" value="1"/>
</dbReference>
<dbReference type="Proteomes" id="UP000317429">
    <property type="component" value="Chromosome"/>
</dbReference>
<evidence type="ECO:0000259" key="3">
    <source>
        <dbReference type="Pfam" id="PF00884"/>
    </source>
</evidence>
<dbReference type="KEGG" id="pnd:Pla175_19250"/>
<comment type="similarity">
    <text evidence="1">Belongs to the sulfatase family.</text>
</comment>